<keyword evidence="1" id="KW-1133">Transmembrane helix</keyword>
<feature type="transmembrane region" description="Helical" evidence="1">
    <location>
        <begin position="12"/>
        <end position="31"/>
    </location>
</feature>
<keyword evidence="1" id="KW-0812">Transmembrane</keyword>
<protein>
    <submittedName>
        <fullName evidence="2">Uncharacterized protein</fullName>
    </submittedName>
</protein>
<evidence type="ECO:0000313" key="3">
    <source>
        <dbReference type="Proteomes" id="UP000593567"/>
    </source>
</evidence>
<dbReference type="EMBL" id="VXIV02001922">
    <property type="protein sequence ID" value="KAF6028717.1"/>
    <property type="molecule type" value="Genomic_DNA"/>
</dbReference>
<name>A0A7J7JRT2_BUGNE</name>
<sequence length="212" mass="23942">MRVFQLRRKELITTVGFILVISCIAMLQYAVTGKGGDLTGYVKYPAVDNLNTFKLYEDATAASPIGPTLHKKVQREGTQARRHLLFGSIVDSRGIVASITHNVTSELVFSFSPTAEEHFKAKLVDPNHEQQVYANSPAMIWDGKKFIVIMRMWLDQEHTIKKTKNVFSDNYLYTRTYNDKMEPLDVSGKILGIPTRVLETLGECEPQARSCI</sequence>
<gene>
    <name evidence="2" type="ORF">EB796_012968</name>
</gene>
<evidence type="ECO:0000313" key="2">
    <source>
        <dbReference type="EMBL" id="KAF6028717.1"/>
    </source>
</evidence>
<dbReference type="AlphaFoldDB" id="A0A7J7JRT2"/>
<dbReference type="PROSITE" id="PS51257">
    <property type="entry name" value="PROKAR_LIPOPROTEIN"/>
    <property type="match status" value="1"/>
</dbReference>
<evidence type="ECO:0000256" key="1">
    <source>
        <dbReference type="SAM" id="Phobius"/>
    </source>
</evidence>
<proteinExistence type="predicted"/>
<reference evidence="2" key="1">
    <citation type="submission" date="2020-06" db="EMBL/GenBank/DDBJ databases">
        <title>Draft genome of Bugula neritina, a colonial animal packing powerful symbionts and potential medicines.</title>
        <authorList>
            <person name="Rayko M."/>
        </authorList>
    </citation>
    <scope>NUCLEOTIDE SEQUENCE [LARGE SCALE GENOMIC DNA]</scope>
    <source>
        <strain evidence="2">Kwan_BN1</strain>
    </source>
</reference>
<keyword evidence="1" id="KW-0472">Membrane</keyword>
<comment type="caution">
    <text evidence="2">The sequence shown here is derived from an EMBL/GenBank/DDBJ whole genome shotgun (WGS) entry which is preliminary data.</text>
</comment>
<dbReference type="Proteomes" id="UP000593567">
    <property type="component" value="Unassembled WGS sequence"/>
</dbReference>
<organism evidence="2 3">
    <name type="scientific">Bugula neritina</name>
    <name type="common">Brown bryozoan</name>
    <name type="synonym">Sertularia neritina</name>
    <dbReference type="NCBI Taxonomy" id="10212"/>
    <lineage>
        <taxon>Eukaryota</taxon>
        <taxon>Metazoa</taxon>
        <taxon>Spiralia</taxon>
        <taxon>Lophotrochozoa</taxon>
        <taxon>Bryozoa</taxon>
        <taxon>Gymnolaemata</taxon>
        <taxon>Cheilostomatida</taxon>
        <taxon>Flustrina</taxon>
        <taxon>Buguloidea</taxon>
        <taxon>Bugulidae</taxon>
        <taxon>Bugula</taxon>
    </lineage>
</organism>
<keyword evidence="3" id="KW-1185">Reference proteome</keyword>
<accession>A0A7J7JRT2</accession>